<dbReference type="InterPro" id="IPR022694">
    <property type="entry name" value="3-OHacyl-CoA_DH"/>
</dbReference>
<protein>
    <submittedName>
        <fullName evidence="7">3-hydroxybutyryl-CoA dehydrogenase</fullName>
    </submittedName>
</protein>
<sequence length="323" mass="37087">METERLGNRIAVVGLGLMGSSIIVSFLKAGYDVVALTPLLEEMEIGAQRIEEQLELCTKMGLLPREKDSYATSYIVTHDYTLLQGCRLVVECVIEVEAIKKEVYARIEREVDANTIIATNTSAIPISHLQQYLQQPNRFMGIHWAEPAYATRFLEITCGKETDVVLAEKIRDEAESWEKEPTLLYKDIRGFITNRLMYAVYREGFNLIHKGHVSMSSLDRCFQYDIGAWITIMGIFRRMDFMGLSEYVNTYNHIFPKLGNLKNVPQQMKGILEEGGRGIHNLNGLYPHTESSADKLEQEFSHFNEEIYRLADKYRKKLNDLNL</sequence>
<dbReference type="InterPro" id="IPR006180">
    <property type="entry name" value="3-OHacyl-CoA_DH_CS"/>
</dbReference>
<evidence type="ECO:0000256" key="2">
    <source>
        <dbReference type="ARBA" id="ARBA00023002"/>
    </source>
</evidence>
<dbReference type="Gene3D" id="1.10.1040.10">
    <property type="entry name" value="N-(1-d-carboxylethyl)-l-norvaline Dehydrogenase, domain 2"/>
    <property type="match status" value="1"/>
</dbReference>
<evidence type="ECO:0000259" key="6">
    <source>
        <dbReference type="Pfam" id="PF02737"/>
    </source>
</evidence>
<proteinExistence type="inferred from homology"/>
<evidence type="ECO:0000313" key="8">
    <source>
        <dbReference type="Proteomes" id="UP000190150"/>
    </source>
</evidence>
<dbReference type="OrthoDB" id="9771883at2"/>
<evidence type="ECO:0000256" key="3">
    <source>
        <dbReference type="PIRSR" id="PIRSR000105-1"/>
    </source>
</evidence>
<comment type="similarity">
    <text evidence="1">Belongs to the 3-hydroxyacyl-CoA dehydrogenase family.</text>
</comment>
<keyword evidence="4" id="KW-1133">Transmembrane helix</keyword>
<keyword evidence="8" id="KW-1185">Reference proteome</keyword>
<accession>A0A1T5FZT3</accession>
<feature type="domain" description="3-hydroxyacyl-CoA dehydrogenase C-terminal" evidence="5">
    <location>
        <begin position="190"/>
        <end position="264"/>
    </location>
</feature>
<evidence type="ECO:0000256" key="1">
    <source>
        <dbReference type="ARBA" id="ARBA00009463"/>
    </source>
</evidence>
<dbReference type="PANTHER" id="PTHR48075">
    <property type="entry name" value="3-HYDROXYACYL-COA DEHYDROGENASE FAMILY PROTEIN"/>
    <property type="match status" value="1"/>
</dbReference>
<evidence type="ECO:0000256" key="4">
    <source>
        <dbReference type="SAM" id="Phobius"/>
    </source>
</evidence>
<dbReference type="GO" id="GO:0006631">
    <property type="term" value="P:fatty acid metabolic process"/>
    <property type="evidence" value="ECO:0007669"/>
    <property type="project" value="InterPro"/>
</dbReference>
<dbReference type="InterPro" id="IPR006108">
    <property type="entry name" value="3HC_DH_C"/>
</dbReference>
<dbReference type="InterPro" id="IPR008927">
    <property type="entry name" value="6-PGluconate_DH-like_C_sf"/>
</dbReference>
<feature type="domain" description="3-hydroxyacyl-CoA dehydrogenase NAD binding" evidence="6">
    <location>
        <begin position="10"/>
        <end position="187"/>
    </location>
</feature>
<dbReference type="Gene3D" id="3.40.50.720">
    <property type="entry name" value="NAD(P)-binding Rossmann-like Domain"/>
    <property type="match status" value="1"/>
</dbReference>
<evidence type="ECO:0000259" key="5">
    <source>
        <dbReference type="Pfam" id="PF00725"/>
    </source>
</evidence>
<dbReference type="GO" id="GO:0070403">
    <property type="term" value="F:NAD+ binding"/>
    <property type="evidence" value="ECO:0007669"/>
    <property type="project" value="InterPro"/>
</dbReference>
<dbReference type="Pfam" id="PF00725">
    <property type="entry name" value="3HCDH"/>
    <property type="match status" value="1"/>
</dbReference>
<dbReference type="PIRSF" id="PIRSF000105">
    <property type="entry name" value="HCDH"/>
    <property type="match status" value="1"/>
</dbReference>
<dbReference type="InterPro" id="IPR006176">
    <property type="entry name" value="3-OHacyl-CoA_DH_NAD-bd"/>
</dbReference>
<evidence type="ECO:0000313" key="7">
    <source>
        <dbReference type="EMBL" id="SKC01703.1"/>
    </source>
</evidence>
<dbReference type="SUPFAM" id="SSF51735">
    <property type="entry name" value="NAD(P)-binding Rossmann-fold domains"/>
    <property type="match status" value="1"/>
</dbReference>
<dbReference type="InterPro" id="IPR013328">
    <property type="entry name" value="6PGD_dom2"/>
</dbReference>
<reference evidence="8" key="1">
    <citation type="submission" date="2017-02" db="EMBL/GenBank/DDBJ databases">
        <authorList>
            <person name="Varghese N."/>
            <person name="Submissions S."/>
        </authorList>
    </citation>
    <scope>NUCLEOTIDE SEQUENCE [LARGE SCALE GENOMIC DNA]</scope>
    <source>
        <strain evidence="8">DSM 24091</strain>
    </source>
</reference>
<name>A0A1T5FZT3_9SPHI</name>
<feature type="site" description="Important for catalytic activity" evidence="3">
    <location>
        <position position="143"/>
    </location>
</feature>
<keyword evidence="4" id="KW-0812">Transmembrane</keyword>
<feature type="transmembrane region" description="Helical" evidence="4">
    <location>
        <begin position="12"/>
        <end position="31"/>
    </location>
</feature>
<dbReference type="PROSITE" id="PS00067">
    <property type="entry name" value="3HCDH"/>
    <property type="match status" value="1"/>
</dbReference>
<organism evidence="7 8">
    <name type="scientific">Sphingobacterium nematocida</name>
    <dbReference type="NCBI Taxonomy" id="1513896"/>
    <lineage>
        <taxon>Bacteria</taxon>
        <taxon>Pseudomonadati</taxon>
        <taxon>Bacteroidota</taxon>
        <taxon>Sphingobacteriia</taxon>
        <taxon>Sphingobacteriales</taxon>
        <taxon>Sphingobacteriaceae</taxon>
        <taxon>Sphingobacterium</taxon>
    </lineage>
</organism>
<dbReference type="RefSeq" id="WP_079645286.1">
    <property type="nucleotide sequence ID" value="NZ_FUZF01000020.1"/>
</dbReference>
<dbReference type="SUPFAM" id="SSF48179">
    <property type="entry name" value="6-phosphogluconate dehydrogenase C-terminal domain-like"/>
    <property type="match status" value="1"/>
</dbReference>
<dbReference type="InterPro" id="IPR036291">
    <property type="entry name" value="NAD(P)-bd_dom_sf"/>
</dbReference>
<dbReference type="EMBL" id="FUZF01000020">
    <property type="protein sequence ID" value="SKC01703.1"/>
    <property type="molecule type" value="Genomic_DNA"/>
</dbReference>
<dbReference type="Pfam" id="PF02737">
    <property type="entry name" value="3HCDH_N"/>
    <property type="match status" value="1"/>
</dbReference>
<dbReference type="Proteomes" id="UP000190150">
    <property type="component" value="Unassembled WGS sequence"/>
</dbReference>
<dbReference type="AlphaFoldDB" id="A0A1T5FZT3"/>
<dbReference type="PANTHER" id="PTHR48075:SF5">
    <property type="entry name" value="3-HYDROXYBUTYRYL-COA DEHYDROGENASE"/>
    <property type="match status" value="1"/>
</dbReference>
<keyword evidence="2" id="KW-0560">Oxidoreductase</keyword>
<dbReference type="STRING" id="1513896.SAMN05660841_03645"/>
<keyword evidence="4" id="KW-0472">Membrane</keyword>
<dbReference type="GO" id="GO:0016616">
    <property type="term" value="F:oxidoreductase activity, acting on the CH-OH group of donors, NAD or NADP as acceptor"/>
    <property type="evidence" value="ECO:0007669"/>
    <property type="project" value="InterPro"/>
</dbReference>
<gene>
    <name evidence="7" type="ORF">SAMN05660841_03645</name>
</gene>